<dbReference type="SUPFAM" id="SSF56235">
    <property type="entry name" value="N-terminal nucleophile aminohydrolases (Ntn hydrolases)"/>
    <property type="match status" value="1"/>
</dbReference>
<evidence type="ECO:0000256" key="1">
    <source>
        <dbReference type="ARBA" id="ARBA00022962"/>
    </source>
</evidence>
<dbReference type="GO" id="GO:0016740">
    <property type="term" value="F:transferase activity"/>
    <property type="evidence" value="ECO:0007669"/>
    <property type="project" value="UniProtKB-KW"/>
</dbReference>
<dbReference type="FunFam" id="3.60.20.10:FF:000084">
    <property type="entry name" value="Class II glutamine amidotransferase"/>
    <property type="match status" value="1"/>
</dbReference>
<dbReference type="Pfam" id="PF13230">
    <property type="entry name" value="GATase_4"/>
    <property type="match status" value="1"/>
</dbReference>
<dbReference type="PROSITE" id="PS51278">
    <property type="entry name" value="GATASE_TYPE_2"/>
    <property type="match status" value="1"/>
</dbReference>
<dbReference type="InterPro" id="IPR026869">
    <property type="entry name" value="EgtC-like"/>
</dbReference>
<dbReference type="PANTHER" id="PTHR43187">
    <property type="entry name" value="GLUTAMINE AMIDOTRANSFERASE DUG3-RELATED"/>
    <property type="match status" value="1"/>
</dbReference>
<keyword evidence="1 3" id="KW-0315">Glutamine amidotransferase</keyword>
<organism evidence="3 4">
    <name type="scientific">Streptomyces aquilus</name>
    <dbReference type="NCBI Taxonomy" id="2548456"/>
    <lineage>
        <taxon>Bacteria</taxon>
        <taxon>Bacillati</taxon>
        <taxon>Actinomycetota</taxon>
        <taxon>Actinomycetes</taxon>
        <taxon>Kitasatosporales</taxon>
        <taxon>Streptomycetaceae</taxon>
        <taxon>Streptomyces</taxon>
    </lineage>
</organism>
<dbReference type="AlphaFoldDB" id="A0A3Q9BV80"/>
<keyword evidence="3" id="KW-0808">Transferase</keyword>
<dbReference type="PANTHER" id="PTHR43187:SF1">
    <property type="entry name" value="GLUTAMINE AMIDOTRANSFERASE DUG3-RELATED"/>
    <property type="match status" value="1"/>
</dbReference>
<dbReference type="RefSeq" id="WP_126269615.1">
    <property type="nucleotide sequence ID" value="NZ_CP034463.1"/>
</dbReference>
<dbReference type="InterPro" id="IPR052373">
    <property type="entry name" value="Gamma-glu_amide_hydrolase"/>
</dbReference>
<feature type="domain" description="Glutamine amidotransferase type-2" evidence="2">
    <location>
        <begin position="2"/>
        <end position="284"/>
    </location>
</feature>
<keyword evidence="4" id="KW-1185">Reference proteome</keyword>
<dbReference type="CDD" id="cd01908">
    <property type="entry name" value="YafJ"/>
    <property type="match status" value="1"/>
</dbReference>
<dbReference type="Proteomes" id="UP000280197">
    <property type="component" value="Chromosome"/>
</dbReference>
<dbReference type="InterPro" id="IPR017932">
    <property type="entry name" value="GATase_2_dom"/>
</dbReference>
<evidence type="ECO:0000313" key="4">
    <source>
        <dbReference type="Proteomes" id="UP000280197"/>
    </source>
</evidence>
<evidence type="ECO:0000259" key="2">
    <source>
        <dbReference type="PROSITE" id="PS51278"/>
    </source>
</evidence>
<accession>A0A3Q9BV80</accession>
<dbReference type="Gene3D" id="3.60.20.10">
    <property type="entry name" value="Glutamine Phosphoribosylpyrophosphate, subunit 1, domain 1"/>
    <property type="match status" value="1"/>
</dbReference>
<name>A0A3Q9BV80_9ACTN</name>
<dbReference type="KEGG" id="saqu:EJC51_03415"/>
<sequence length="284" mass="31554">MCRWIAYSGTPVLLSQVLFEPSHSLIDQSLHSRMGVETTNGDGFGIGWYADESVATPAVVRDVGPAWNNRNLREVAHHVRSGLFFAHIRAATGTAVQQSNCHPFRHGRWLWMHNGMINDFRLLRRDLAVAVDPALYPDIEGSTDSELMFFLALTFGLTDDPPGAVARMAAFVERTGHSHGVQHPLQMTVAVADGERVWAFRHSSEGRSRSLFYSTRVETLRALHPDAAFLQEVSDDTRLVVSEPLGDLPGAWNEVPENSYGVVQPGQDAFHAFRPDLEQDVIRG</sequence>
<proteinExistence type="predicted"/>
<dbReference type="InterPro" id="IPR029055">
    <property type="entry name" value="Ntn_hydrolases_N"/>
</dbReference>
<dbReference type="EMBL" id="CP034463">
    <property type="protein sequence ID" value="AZP15233.1"/>
    <property type="molecule type" value="Genomic_DNA"/>
</dbReference>
<protein>
    <submittedName>
        <fullName evidence="3">Class II glutamine amidotransferase</fullName>
    </submittedName>
</protein>
<reference evidence="3 4" key="1">
    <citation type="submission" date="2018-12" db="EMBL/GenBank/DDBJ databases">
        <authorList>
            <person name="Li K."/>
        </authorList>
    </citation>
    <scope>NUCLEOTIDE SEQUENCE [LARGE SCALE GENOMIC DNA]</scope>
    <source>
        <strain evidence="4">CR22</strain>
    </source>
</reference>
<gene>
    <name evidence="3" type="ORF">EJC51_03415</name>
</gene>
<evidence type="ECO:0000313" key="3">
    <source>
        <dbReference type="EMBL" id="AZP15233.1"/>
    </source>
</evidence>